<organism evidence="1 2">
    <name type="scientific">Prorocentrum cordatum</name>
    <dbReference type="NCBI Taxonomy" id="2364126"/>
    <lineage>
        <taxon>Eukaryota</taxon>
        <taxon>Sar</taxon>
        <taxon>Alveolata</taxon>
        <taxon>Dinophyceae</taxon>
        <taxon>Prorocentrales</taxon>
        <taxon>Prorocentraceae</taxon>
        <taxon>Prorocentrum</taxon>
    </lineage>
</organism>
<sequence>MVMPNMLLQSLIFLMRLEVLLDIWMRLSVNLSALLVSALALHPVFLMPPSASTAIRILRLRRSIGINVSLLAIHTAGLSWSSKDVHVLEVAVFLGDQRLTCLQRHVLLNDLEECGLSVLSCSTCGLCFFSSTRQVHSGLRWSRPPPPPE</sequence>
<protein>
    <recommendedName>
        <fullName evidence="3">Secreted protein</fullName>
    </recommendedName>
</protein>
<keyword evidence="2" id="KW-1185">Reference proteome</keyword>
<reference evidence="1" key="1">
    <citation type="submission" date="2023-10" db="EMBL/GenBank/DDBJ databases">
        <authorList>
            <person name="Chen Y."/>
            <person name="Shah S."/>
            <person name="Dougan E. K."/>
            <person name="Thang M."/>
            <person name="Chan C."/>
        </authorList>
    </citation>
    <scope>NUCLEOTIDE SEQUENCE [LARGE SCALE GENOMIC DNA]</scope>
</reference>
<dbReference type="Proteomes" id="UP001189429">
    <property type="component" value="Unassembled WGS sequence"/>
</dbReference>
<gene>
    <name evidence="1" type="ORF">PCOR1329_LOCUS65094</name>
</gene>
<evidence type="ECO:0000313" key="2">
    <source>
        <dbReference type="Proteomes" id="UP001189429"/>
    </source>
</evidence>
<evidence type="ECO:0000313" key="1">
    <source>
        <dbReference type="EMBL" id="CAK0882643.1"/>
    </source>
</evidence>
<proteinExistence type="predicted"/>
<dbReference type="EMBL" id="CAUYUJ010018318">
    <property type="protein sequence ID" value="CAK0882643.1"/>
    <property type="molecule type" value="Genomic_DNA"/>
</dbReference>
<comment type="caution">
    <text evidence="1">The sequence shown here is derived from an EMBL/GenBank/DDBJ whole genome shotgun (WGS) entry which is preliminary data.</text>
</comment>
<evidence type="ECO:0008006" key="3">
    <source>
        <dbReference type="Google" id="ProtNLM"/>
    </source>
</evidence>
<accession>A0ABN9WAC1</accession>
<name>A0ABN9WAC1_9DINO</name>